<organism evidence="1 2">
    <name type="scientific">Zunongwangia atlantica 22II14-10F7</name>
    <dbReference type="NCBI Taxonomy" id="1185767"/>
    <lineage>
        <taxon>Bacteria</taxon>
        <taxon>Pseudomonadati</taxon>
        <taxon>Bacteroidota</taxon>
        <taxon>Flavobacteriia</taxon>
        <taxon>Flavobacteriales</taxon>
        <taxon>Flavobacteriaceae</taxon>
        <taxon>Zunongwangia</taxon>
    </lineage>
</organism>
<evidence type="ECO:0000313" key="2">
    <source>
        <dbReference type="Proteomes" id="UP000192746"/>
    </source>
</evidence>
<dbReference type="EMBL" id="ARYN01000019">
    <property type="protein sequence ID" value="ORL44058.1"/>
    <property type="molecule type" value="Genomic_DNA"/>
</dbReference>
<dbReference type="AlphaFoldDB" id="A0A1Y1SZ78"/>
<proteinExistence type="predicted"/>
<accession>A0A1Y1SZ78</accession>
<evidence type="ECO:0008006" key="3">
    <source>
        <dbReference type="Google" id="ProtNLM"/>
    </source>
</evidence>
<evidence type="ECO:0000313" key="1">
    <source>
        <dbReference type="EMBL" id="ORL44058.1"/>
    </source>
</evidence>
<dbReference type="RefSeq" id="WP_084843027.1">
    <property type="nucleotide sequence ID" value="NZ_ARYN01000019.1"/>
</dbReference>
<dbReference type="Pfam" id="PF14281">
    <property type="entry name" value="PDDEXK_4"/>
    <property type="match status" value="1"/>
</dbReference>
<dbReference type="Proteomes" id="UP000192746">
    <property type="component" value="Unassembled WGS sequence"/>
</dbReference>
<comment type="caution">
    <text evidence="1">The sequence shown here is derived from an EMBL/GenBank/DDBJ whole genome shotgun (WGS) entry which is preliminary data.</text>
</comment>
<keyword evidence="2" id="KW-1185">Reference proteome</keyword>
<dbReference type="OrthoDB" id="6346224at2"/>
<protein>
    <recommendedName>
        <fullName evidence="3">PD-(D/E)XK nuclease superfamily protein</fullName>
    </recommendedName>
</protein>
<dbReference type="InterPro" id="IPR029470">
    <property type="entry name" value="PDDEXK_4"/>
</dbReference>
<reference evidence="1 2" key="1">
    <citation type="submission" date="2013-04" db="EMBL/GenBank/DDBJ databases">
        <title>Zunongwangia sp. 22II14-10F7 Genome Sequencing.</title>
        <authorList>
            <person name="Lai Q."/>
            <person name="Shao Z."/>
        </authorList>
    </citation>
    <scope>NUCLEOTIDE SEQUENCE [LARGE SCALE GENOMIC DNA]</scope>
    <source>
        <strain evidence="1 2">22II14-10F7</strain>
    </source>
</reference>
<name>A0A1Y1SZ78_9FLAO</name>
<sequence length="401" mass="46415">MKNYETLLLNVANTIEHQKELRILKGENFNLFTLLDIEYRENKTHSAIIAELLDPNGSHNLGDVFLKLFLDELNIEDSFFDLSSVTKHIEYNLGHTDLHNKTGGRLDILLKDQFNSTICIENKIYAVDQESQIERYCNFQTTGSNKVFYLNLYGDSPSSSSFGEKEEDEDFYVISYKKNIISWLSKCIKEASEYPILRESIKQYLILIKKLTNQLTDKSMEREIRNAIIKNYEAAQTITGNIEKVEHEFTLKLLEEVKAEIYKVLTQEEGWSIEISDDLYGPYSGFWLRFKNWPDDVSIKLEGQSKVPWQKSVFGIIASENIVSRESLNKSMSNILELQSGFKSNRVWPFYQTVLFFDDPVERQILFNDNSRNNSAKKIAAKFISIGGQARKPLSQLENIN</sequence>
<dbReference type="STRING" id="1185767.IIF7_17742"/>
<gene>
    <name evidence="1" type="ORF">IIF7_17742</name>
</gene>